<evidence type="ECO:0000313" key="2">
    <source>
        <dbReference type="EMBL" id="KAF2491825.1"/>
    </source>
</evidence>
<dbReference type="AlphaFoldDB" id="A0A6A6QHC6"/>
<evidence type="ECO:0000259" key="1">
    <source>
        <dbReference type="Pfam" id="PF21762"/>
    </source>
</evidence>
<gene>
    <name evidence="2" type="ORF">BU16DRAFT_432217</name>
</gene>
<feature type="domain" description="Gfd2/YDR514C-like C-terminal" evidence="1">
    <location>
        <begin position="5"/>
        <end position="191"/>
    </location>
</feature>
<reference evidence="2" key="1">
    <citation type="journal article" date="2020" name="Stud. Mycol.">
        <title>101 Dothideomycetes genomes: a test case for predicting lifestyles and emergence of pathogens.</title>
        <authorList>
            <person name="Haridas S."/>
            <person name="Albert R."/>
            <person name="Binder M."/>
            <person name="Bloem J."/>
            <person name="Labutti K."/>
            <person name="Salamov A."/>
            <person name="Andreopoulos B."/>
            <person name="Baker S."/>
            <person name="Barry K."/>
            <person name="Bills G."/>
            <person name="Bluhm B."/>
            <person name="Cannon C."/>
            <person name="Castanera R."/>
            <person name="Culley D."/>
            <person name="Daum C."/>
            <person name="Ezra D."/>
            <person name="Gonzalez J."/>
            <person name="Henrissat B."/>
            <person name="Kuo A."/>
            <person name="Liang C."/>
            <person name="Lipzen A."/>
            <person name="Lutzoni F."/>
            <person name="Magnuson J."/>
            <person name="Mondo S."/>
            <person name="Nolan M."/>
            <person name="Ohm R."/>
            <person name="Pangilinan J."/>
            <person name="Park H.-J."/>
            <person name="Ramirez L."/>
            <person name="Alfaro M."/>
            <person name="Sun H."/>
            <person name="Tritt A."/>
            <person name="Yoshinaga Y."/>
            <person name="Zwiers L.-H."/>
            <person name="Turgeon B."/>
            <person name="Goodwin S."/>
            <person name="Spatafora J."/>
            <person name="Crous P."/>
            <person name="Grigoriev I."/>
        </authorList>
    </citation>
    <scope>NUCLEOTIDE SEQUENCE</scope>
    <source>
        <strain evidence="2">CBS 269.34</strain>
    </source>
</reference>
<dbReference type="GO" id="GO:0005634">
    <property type="term" value="C:nucleus"/>
    <property type="evidence" value="ECO:0007669"/>
    <property type="project" value="TreeGrafter"/>
</dbReference>
<dbReference type="InterPro" id="IPR048519">
    <property type="entry name" value="Gfd2/YDR514C-like_C"/>
</dbReference>
<accession>A0A6A6QHC6</accession>
<dbReference type="InterPro" id="IPR036397">
    <property type="entry name" value="RNaseH_sf"/>
</dbReference>
<evidence type="ECO:0000313" key="3">
    <source>
        <dbReference type="Proteomes" id="UP000799750"/>
    </source>
</evidence>
<dbReference type="PANTHER" id="PTHR28083">
    <property type="entry name" value="GOOD FOR FULL DBP5 ACTIVITY PROTEIN 2"/>
    <property type="match status" value="1"/>
</dbReference>
<keyword evidence="3" id="KW-1185">Reference proteome</keyword>
<name>A0A6A6QHC6_9PEZI</name>
<organism evidence="2 3">
    <name type="scientific">Lophium mytilinum</name>
    <dbReference type="NCBI Taxonomy" id="390894"/>
    <lineage>
        <taxon>Eukaryota</taxon>
        <taxon>Fungi</taxon>
        <taxon>Dikarya</taxon>
        <taxon>Ascomycota</taxon>
        <taxon>Pezizomycotina</taxon>
        <taxon>Dothideomycetes</taxon>
        <taxon>Pleosporomycetidae</taxon>
        <taxon>Mytilinidiales</taxon>
        <taxon>Mytilinidiaceae</taxon>
        <taxon>Lophium</taxon>
    </lineage>
</organism>
<protein>
    <recommendedName>
        <fullName evidence="1">Gfd2/YDR514C-like C-terminal domain-containing protein</fullName>
    </recommendedName>
</protein>
<dbReference type="PANTHER" id="PTHR28083:SF1">
    <property type="entry name" value="GOOD FOR FULL DBP5 ACTIVITY PROTEIN 2"/>
    <property type="match status" value="1"/>
</dbReference>
<dbReference type="Gene3D" id="3.30.420.10">
    <property type="entry name" value="Ribonuclease H-like superfamily/Ribonuclease H"/>
    <property type="match status" value="1"/>
</dbReference>
<dbReference type="InterPro" id="IPR040151">
    <property type="entry name" value="Gfd2/YDR514C-like"/>
</dbReference>
<dbReference type="EMBL" id="MU004195">
    <property type="protein sequence ID" value="KAF2491825.1"/>
    <property type="molecule type" value="Genomic_DNA"/>
</dbReference>
<dbReference type="GO" id="GO:0003676">
    <property type="term" value="F:nucleic acid binding"/>
    <property type="evidence" value="ECO:0007669"/>
    <property type="project" value="InterPro"/>
</dbReference>
<sequence length="192" mass="21850">DIMINAIDLEWHDRERGELTEIGIAVLDSRDIKNVEPGTNGENWMKQVWYYHLRIKEAGHLQFSKGNPEKFQWGTTVWVTMEQAKAILTDCFNWPAEDIQDPRPRPIVFLGHALHNDIRKLKEKMGLDLDQFGTIVKKVDTQIMAKNVGIGPRRRQVIGLATLCNELGISPSELHNCGNDIAFTMICALLMA</sequence>
<dbReference type="SUPFAM" id="SSF53098">
    <property type="entry name" value="Ribonuclease H-like"/>
    <property type="match status" value="1"/>
</dbReference>
<dbReference type="InterPro" id="IPR012337">
    <property type="entry name" value="RNaseH-like_sf"/>
</dbReference>
<proteinExistence type="predicted"/>
<feature type="non-terminal residue" evidence="2">
    <location>
        <position position="1"/>
    </location>
</feature>
<dbReference type="Proteomes" id="UP000799750">
    <property type="component" value="Unassembled WGS sequence"/>
</dbReference>
<dbReference type="OrthoDB" id="5953249at2759"/>
<feature type="non-terminal residue" evidence="2">
    <location>
        <position position="192"/>
    </location>
</feature>
<dbReference type="Pfam" id="PF21762">
    <property type="entry name" value="DEDDh_C"/>
    <property type="match status" value="1"/>
</dbReference>